<keyword evidence="3" id="KW-1185">Reference proteome</keyword>
<keyword evidence="1" id="KW-1133">Transmembrane helix</keyword>
<dbReference type="Proteomes" id="UP001225605">
    <property type="component" value="Unassembled WGS sequence"/>
</dbReference>
<protein>
    <submittedName>
        <fullName evidence="2">Uncharacterized protein</fullName>
    </submittedName>
</protein>
<name>A0ABU0WTH5_9PSEU</name>
<evidence type="ECO:0000313" key="3">
    <source>
        <dbReference type="Proteomes" id="UP001225605"/>
    </source>
</evidence>
<evidence type="ECO:0000256" key="1">
    <source>
        <dbReference type="SAM" id="Phobius"/>
    </source>
</evidence>
<reference evidence="2 3" key="1">
    <citation type="submission" date="2017-06" db="EMBL/GenBank/DDBJ databases">
        <title>Cultured bacterium strain Saccharothrix yanglingensis Hhs.015.</title>
        <authorList>
            <person name="Xia Y."/>
        </authorList>
    </citation>
    <scope>NUCLEOTIDE SEQUENCE [LARGE SCALE GENOMIC DNA]</scope>
    <source>
        <strain evidence="2 3">Hhs.015</strain>
    </source>
</reference>
<keyword evidence="1" id="KW-0472">Membrane</keyword>
<sequence length="206" mass="20748">MVVNLEDDLRALLADERLDVPVREGAEGALVARAARRRRRRAVGAVAASTAVVLAVGGLATGLRVGGSEPAAPPAPHVVTVTVDPPPGYGPLRLGAGERAVRDSGLLGAPVDLPGGCRRYPAHDGGAVVASPDGVVVGVRLPQPGTTAAGIGAGSTTAELAAAYPGATGLVVAMPGRPPWRYSFTAEAGLITAVELEMEDSPCDNR</sequence>
<organism evidence="2 3">
    <name type="scientific">Saccharothrix yanglingensis</name>
    <dbReference type="NCBI Taxonomy" id="659496"/>
    <lineage>
        <taxon>Bacteria</taxon>
        <taxon>Bacillati</taxon>
        <taxon>Actinomycetota</taxon>
        <taxon>Actinomycetes</taxon>
        <taxon>Pseudonocardiales</taxon>
        <taxon>Pseudonocardiaceae</taxon>
        <taxon>Saccharothrix</taxon>
    </lineage>
</organism>
<gene>
    <name evidence="2" type="ORF">CKY47_03950</name>
</gene>
<comment type="caution">
    <text evidence="2">The sequence shown here is derived from an EMBL/GenBank/DDBJ whole genome shotgun (WGS) entry which is preliminary data.</text>
</comment>
<accession>A0ABU0WTH5</accession>
<keyword evidence="1" id="KW-0812">Transmembrane</keyword>
<feature type="transmembrane region" description="Helical" evidence="1">
    <location>
        <begin position="42"/>
        <end position="63"/>
    </location>
</feature>
<proteinExistence type="predicted"/>
<dbReference type="EMBL" id="NSDM01000001">
    <property type="protein sequence ID" value="MDQ2583153.1"/>
    <property type="molecule type" value="Genomic_DNA"/>
</dbReference>
<evidence type="ECO:0000313" key="2">
    <source>
        <dbReference type="EMBL" id="MDQ2583153.1"/>
    </source>
</evidence>